<reference evidence="11" key="1">
    <citation type="submission" date="2023-07" db="EMBL/GenBank/DDBJ databases">
        <title>Ancylobacter moscoviensis sp. nov., facultatively methylotrophic bacteria from activated sludge and the reclassification of Starkeya novella (Starkey 1934) Kelly et al. 2000 as Ancylobacter novellus comb. nov., Starkeya koreensis Im et al. 2006 as Ancylobacter koreensis comb.nov., Angulomicrobium tetraedrale Vasil'eva et al. 1986 as Ancylobacter tetraedralis comb. nov., Angulomicrobium amanitiforme Fritz et al. 2004 as Ancylobacter amanitiformis comb. nov. and Methylorhabdus multivorans Doronina et al. 1996 as Ancylobacter multivorans comb. nov. and emended description of the genus Ancylobacter.</title>
        <authorList>
            <person name="Doronina N."/>
            <person name="Chemodurova A."/>
            <person name="Grouzdev D."/>
            <person name="Koziaeva V."/>
            <person name="Shi W."/>
            <person name="Wu L."/>
            <person name="Kaparullina E."/>
        </authorList>
    </citation>
    <scope>NUCLEOTIDE SEQUENCE [LARGE SCALE GENOMIC DNA]</scope>
    <source>
        <strain evidence="11">Jip08</strain>
    </source>
</reference>
<evidence type="ECO:0000259" key="9">
    <source>
        <dbReference type="Pfam" id="PF12821"/>
    </source>
</evidence>
<keyword evidence="11" id="KW-1185">Reference proteome</keyword>
<organism evidence="10 11">
    <name type="scientific">Ancylobacter koreensis</name>
    <dbReference type="NCBI Taxonomy" id="266121"/>
    <lineage>
        <taxon>Bacteria</taxon>
        <taxon>Pseudomonadati</taxon>
        <taxon>Pseudomonadota</taxon>
        <taxon>Alphaproteobacteria</taxon>
        <taxon>Hyphomicrobiales</taxon>
        <taxon>Xanthobacteraceae</taxon>
        <taxon>Ancylobacter</taxon>
    </lineage>
</organism>
<feature type="transmembrane region" description="Helical" evidence="7">
    <location>
        <begin position="295"/>
        <end position="312"/>
    </location>
</feature>
<comment type="subcellular location">
    <subcellularLocation>
        <location evidence="1">Cell membrane</location>
        <topology evidence="1">Multi-pass membrane protein</topology>
    </subcellularLocation>
</comment>
<keyword evidence="5 7" id="KW-0472">Membrane</keyword>
<comment type="caution">
    <text evidence="10">The sequence shown here is derived from an EMBL/GenBank/DDBJ whole genome shotgun (WGS) entry which is preliminary data.</text>
</comment>
<accession>A0ABT0DRK2</accession>
<feature type="domain" description="Threonine/Serine exporter ThrE" evidence="9">
    <location>
        <begin position="248"/>
        <end position="384"/>
    </location>
</feature>
<dbReference type="PANTHER" id="PTHR34390:SF2">
    <property type="entry name" value="SUCCINATE TRANSPORTER SUBUNIT YJJP-RELATED"/>
    <property type="match status" value="1"/>
</dbReference>
<feature type="transmembrane region" description="Helical" evidence="7">
    <location>
        <begin position="146"/>
        <end position="168"/>
    </location>
</feature>
<dbReference type="EMBL" id="JALKCG010000010">
    <property type="protein sequence ID" value="MCK0209905.1"/>
    <property type="molecule type" value="Genomic_DNA"/>
</dbReference>
<dbReference type="Pfam" id="PF12821">
    <property type="entry name" value="ThrE_2"/>
    <property type="match status" value="1"/>
</dbReference>
<keyword evidence="2" id="KW-1003">Cell membrane</keyword>
<feature type="domain" description="Threonine/serine exporter-like N-terminal" evidence="8">
    <location>
        <begin position="1"/>
        <end position="228"/>
    </location>
</feature>
<evidence type="ECO:0000256" key="6">
    <source>
        <dbReference type="ARBA" id="ARBA00034125"/>
    </source>
</evidence>
<evidence type="ECO:0000256" key="2">
    <source>
        <dbReference type="ARBA" id="ARBA00022475"/>
    </source>
</evidence>
<feature type="transmembrane region" description="Helical" evidence="7">
    <location>
        <begin position="356"/>
        <end position="381"/>
    </location>
</feature>
<evidence type="ECO:0000313" key="10">
    <source>
        <dbReference type="EMBL" id="MCK0209905.1"/>
    </source>
</evidence>
<dbReference type="Pfam" id="PF06738">
    <property type="entry name" value="ThrE"/>
    <property type="match status" value="1"/>
</dbReference>
<gene>
    <name evidence="10" type="ORF">MWN33_17885</name>
</gene>
<proteinExistence type="inferred from homology"/>
<dbReference type="PANTHER" id="PTHR34390">
    <property type="entry name" value="UPF0442 PROTEIN YJJB-RELATED"/>
    <property type="match status" value="1"/>
</dbReference>
<dbReference type="InterPro" id="IPR050539">
    <property type="entry name" value="ThrE_Dicarb/AminoAcid_Exp"/>
</dbReference>
<dbReference type="Proteomes" id="UP001202867">
    <property type="component" value="Unassembled WGS sequence"/>
</dbReference>
<keyword evidence="3 7" id="KW-0812">Transmembrane</keyword>
<evidence type="ECO:0000256" key="1">
    <source>
        <dbReference type="ARBA" id="ARBA00004651"/>
    </source>
</evidence>
<sequence>MFVNGLASESAETALRRLGRGLGVEVGILPRWGEIVLLTGVREAPTIVAATPTGVDMSRVTATLGLVEEVHAGRLDRHGAARALDAIASVPPVSLMRLVLFAALGAAALGIIFGAGNLGTLAVIALSAGGGALLRRGAARISGNALLQPFAAAAFAGLVGPLAIRMGLGVDTRLVLLCPCMVLVPGPHVLNGTIDLVRSRIAIGAARIVFAGMVVLAISTGLLLGLALARVDLPLTTPPVAVPWIWDVLAAGVAVAAYGTFFNMPWRMLPVPILAGMLAHSLHWLLLSLGFSQPLASFAACLAVGICATPVAERLHYPFAALAFASVVSMMPGVFLFDGAAALVELCAAGPSAPPALLVAAAANLTQAALIVLGMTMGLIVPKMMLGPWFTPAP</sequence>
<evidence type="ECO:0000313" key="11">
    <source>
        <dbReference type="Proteomes" id="UP001202867"/>
    </source>
</evidence>
<evidence type="ECO:0000256" key="7">
    <source>
        <dbReference type="SAM" id="Phobius"/>
    </source>
</evidence>
<evidence type="ECO:0000259" key="8">
    <source>
        <dbReference type="Pfam" id="PF06738"/>
    </source>
</evidence>
<feature type="transmembrane region" description="Helical" evidence="7">
    <location>
        <begin position="241"/>
        <end position="262"/>
    </location>
</feature>
<evidence type="ECO:0000256" key="3">
    <source>
        <dbReference type="ARBA" id="ARBA00022692"/>
    </source>
</evidence>
<dbReference type="InterPro" id="IPR024528">
    <property type="entry name" value="ThrE_2"/>
</dbReference>
<feature type="transmembrane region" description="Helical" evidence="7">
    <location>
        <begin position="319"/>
        <end position="344"/>
    </location>
</feature>
<name>A0ABT0DRK2_9HYPH</name>
<evidence type="ECO:0000256" key="5">
    <source>
        <dbReference type="ARBA" id="ARBA00023136"/>
    </source>
</evidence>
<feature type="transmembrane region" description="Helical" evidence="7">
    <location>
        <begin position="101"/>
        <end position="134"/>
    </location>
</feature>
<feature type="transmembrane region" description="Helical" evidence="7">
    <location>
        <begin position="269"/>
        <end position="289"/>
    </location>
</feature>
<evidence type="ECO:0000256" key="4">
    <source>
        <dbReference type="ARBA" id="ARBA00022989"/>
    </source>
</evidence>
<comment type="similarity">
    <text evidence="6">Belongs to the ThrE exporter (TC 2.A.79) family.</text>
</comment>
<dbReference type="InterPro" id="IPR010619">
    <property type="entry name" value="ThrE-like_N"/>
</dbReference>
<keyword evidence="4 7" id="KW-1133">Transmembrane helix</keyword>
<feature type="transmembrane region" description="Helical" evidence="7">
    <location>
        <begin position="208"/>
        <end position="229"/>
    </location>
</feature>
<protein>
    <submittedName>
        <fullName evidence="10">Threonine/serine exporter family protein</fullName>
    </submittedName>
</protein>